<organism evidence="6 7">
    <name type="scientific">Gimesia panareensis</name>
    <dbReference type="NCBI Taxonomy" id="2527978"/>
    <lineage>
        <taxon>Bacteria</taxon>
        <taxon>Pseudomonadati</taxon>
        <taxon>Planctomycetota</taxon>
        <taxon>Planctomycetia</taxon>
        <taxon>Planctomycetales</taxon>
        <taxon>Planctomycetaceae</taxon>
        <taxon>Gimesia</taxon>
    </lineage>
</organism>
<evidence type="ECO:0000256" key="1">
    <source>
        <dbReference type="ARBA" id="ARBA00010641"/>
    </source>
</evidence>
<evidence type="ECO:0000256" key="3">
    <source>
        <dbReference type="ARBA" id="ARBA00023082"/>
    </source>
</evidence>
<dbReference type="InterPro" id="IPR036388">
    <property type="entry name" value="WH-like_DNA-bd_sf"/>
</dbReference>
<keyword evidence="4" id="KW-0238">DNA-binding</keyword>
<evidence type="ECO:0000313" key="6">
    <source>
        <dbReference type="EMBL" id="QDT27610.1"/>
    </source>
</evidence>
<reference evidence="6 7" key="1">
    <citation type="submission" date="2019-03" db="EMBL/GenBank/DDBJ databases">
        <title>Deep-cultivation of Planctomycetes and their phenomic and genomic characterization uncovers novel biology.</title>
        <authorList>
            <person name="Wiegand S."/>
            <person name="Jogler M."/>
            <person name="Boedeker C."/>
            <person name="Pinto D."/>
            <person name="Vollmers J."/>
            <person name="Rivas-Marin E."/>
            <person name="Kohn T."/>
            <person name="Peeters S.H."/>
            <person name="Heuer A."/>
            <person name="Rast P."/>
            <person name="Oberbeckmann S."/>
            <person name="Bunk B."/>
            <person name="Jeske O."/>
            <person name="Meyerdierks A."/>
            <person name="Storesund J.E."/>
            <person name="Kallscheuer N."/>
            <person name="Luecker S."/>
            <person name="Lage O.M."/>
            <person name="Pohl T."/>
            <person name="Merkel B.J."/>
            <person name="Hornburger P."/>
            <person name="Mueller R.-W."/>
            <person name="Bruemmer F."/>
            <person name="Labrenz M."/>
            <person name="Spormann A.M."/>
            <person name="Op den Camp H."/>
            <person name="Overmann J."/>
            <person name="Amann R."/>
            <person name="Jetten M.S.M."/>
            <person name="Mascher T."/>
            <person name="Medema M.H."/>
            <person name="Devos D.P."/>
            <person name="Kaster A.-K."/>
            <person name="Ovreas L."/>
            <person name="Rohde M."/>
            <person name="Galperin M.Y."/>
            <person name="Jogler C."/>
        </authorList>
    </citation>
    <scope>NUCLEOTIDE SEQUENCE [LARGE SCALE GENOMIC DNA]</scope>
    <source>
        <strain evidence="6 7">Enr10</strain>
    </source>
</reference>
<name>A0A517Q7K7_9PLAN</name>
<accession>A0A517Q7K7</accession>
<dbReference type="SUPFAM" id="SSF88659">
    <property type="entry name" value="Sigma3 and sigma4 domains of RNA polymerase sigma factors"/>
    <property type="match status" value="1"/>
</dbReference>
<comment type="similarity">
    <text evidence="1">Belongs to the sigma-70 factor family. ECF subfamily.</text>
</comment>
<protein>
    <submittedName>
        <fullName evidence="6">RNA polymerase sigma factor</fullName>
    </submittedName>
</protein>
<dbReference type="AlphaFoldDB" id="A0A517Q7K7"/>
<proteinExistence type="inferred from homology"/>
<dbReference type="PANTHER" id="PTHR43133">
    <property type="entry name" value="RNA POLYMERASE ECF-TYPE SIGMA FACTO"/>
    <property type="match status" value="1"/>
</dbReference>
<dbReference type="InterPro" id="IPR039425">
    <property type="entry name" value="RNA_pol_sigma-70-like"/>
</dbReference>
<evidence type="ECO:0000256" key="5">
    <source>
        <dbReference type="ARBA" id="ARBA00023163"/>
    </source>
</evidence>
<evidence type="ECO:0000256" key="4">
    <source>
        <dbReference type="ARBA" id="ARBA00023125"/>
    </source>
</evidence>
<dbReference type="Proteomes" id="UP000315647">
    <property type="component" value="Chromosome"/>
</dbReference>
<dbReference type="PANTHER" id="PTHR43133:SF8">
    <property type="entry name" value="RNA POLYMERASE SIGMA FACTOR HI_1459-RELATED"/>
    <property type="match status" value="1"/>
</dbReference>
<gene>
    <name evidence="6" type="ORF">Enr10x_29280</name>
</gene>
<dbReference type="GO" id="GO:0016987">
    <property type="term" value="F:sigma factor activity"/>
    <property type="evidence" value="ECO:0007669"/>
    <property type="project" value="UniProtKB-KW"/>
</dbReference>
<keyword evidence="3" id="KW-0731">Sigma factor</keyword>
<dbReference type="GO" id="GO:0003677">
    <property type="term" value="F:DNA binding"/>
    <property type="evidence" value="ECO:0007669"/>
    <property type="project" value="UniProtKB-KW"/>
</dbReference>
<evidence type="ECO:0000256" key="2">
    <source>
        <dbReference type="ARBA" id="ARBA00023015"/>
    </source>
</evidence>
<dbReference type="EMBL" id="CP037421">
    <property type="protein sequence ID" value="QDT27610.1"/>
    <property type="molecule type" value="Genomic_DNA"/>
</dbReference>
<dbReference type="GO" id="GO:0006352">
    <property type="term" value="P:DNA-templated transcription initiation"/>
    <property type="evidence" value="ECO:0007669"/>
    <property type="project" value="InterPro"/>
</dbReference>
<keyword evidence="5" id="KW-0804">Transcription</keyword>
<dbReference type="Gene3D" id="1.10.1740.10">
    <property type="match status" value="1"/>
</dbReference>
<evidence type="ECO:0000313" key="7">
    <source>
        <dbReference type="Proteomes" id="UP000315647"/>
    </source>
</evidence>
<dbReference type="InterPro" id="IPR013324">
    <property type="entry name" value="RNA_pol_sigma_r3/r4-like"/>
</dbReference>
<sequence>MIQRIATTGNEDDWRTFMTDYWRPVCRFSIRWGKINLTDAEEVAALTFAALIQNQLLARWLSNPSARLRTLICSVVRNVLSNQARVQTGRQNILEKLAHDPARPDWILDSQGASPEQLDLFYAAWVEELLQDCVETVMAEYYSTNRGDYFRVLYGKICEQMTAREIAEHLGLQTTTVENYFKHSRRQLADCLEKTLEARVRRYSDPRNFDSEFQQEWEDLGSYLTAQGGLEQAVHRSYATLDSLELRQREQQSVTDILNRLDQQGVRKPDPESEENRPLH</sequence>
<dbReference type="SUPFAM" id="SSF88946">
    <property type="entry name" value="Sigma2 domain of RNA polymerase sigma factors"/>
    <property type="match status" value="1"/>
</dbReference>
<dbReference type="Gene3D" id="1.10.10.10">
    <property type="entry name" value="Winged helix-like DNA-binding domain superfamily/Winged helix DNA-binding domain"/>
    <property type="match status" value="1"/>
</dbReference>
<keyword evidence="2" id="KW-0805">Transcription regulation</keyword>
<dbReference type="InterPro" id="IPR013325">
    <property type="entry name" value="RNA_pol_sigma_r2"/>
</dbReference>
<keyword evidence="7" id="KW-1185">Reference proteome</keyword>